<proteinExistence type="predicted"/>
<dbReference type="SUPFAM" id="SSF158997">
    <property type="entry name" value="Trm112p-like"/>
    <property type="match status" value="1"/>
</dbReference>
<organism evidence="1">
    <name type="scientific">marine sediment metagenome</name>
    <dbReference type="NCBI Taxonomy" id="412755"/>
    <lineage>
        <taxon>unclassified sequences</taxon>
        <taxon>metagenomes</taxon>
        <taxon>ecological metagenomes</taxon>
    </lineage>
</organism>
<evidence type="ECO:0000313" key="1">
    <source>
        <dbReference type="EMBL" id="GAI85101.1"/>
    </source>
</evidence>
<reference evidence="1" key="1">
    <citation type="journal article" date="2014" name="Front. Microbiol.">
        <title>High frequency of phylogenetically diverse reductive dehalogenase-homologous genes in deep subseafloor sedimentary metagenomes.</title>
        <authorList>
            <person name="Kawai M."/>
            <person name="Futagami T."/>
            <person name="Toyoda A."/>
            <person name="Takaki Y."/>
            <person name="Nishi S."/>
            <person name="Hori S."/>
            <person name="Arai W."/>
            <person name="Tsubouchi T."/>
            <person name="Morono Y."/>
            <person name="Uchiyama I."/>
            <person name="Ito T."/>
            <person name="Fujiyama A."/>
            <person name="Inagaki F."/>
            <person name="Takami H."/>
        </authorList>
    </citation>
    <scope>NUCLEOTIDE SEQUENCE</scope>
    <source>
        <strain evidence="1">Expedition CK06-06</strain>
    </source>
</reference>
<dbReference type="Pfam" id="PF03966">
    <property type="entry name" value="Trm112p"/>
    <property type="match status" value="1"/>
</dbReference>
<comment type="caution">
    <text evidence="1">The sequence shown here is derived from an EMBL/GenBank/DDBJ whole genome shotgun (WGS) entry which is preliminary data.</text>
</comment>
<dbReference type="Gene3D" id="2.20.25.10">
    <property type="match status" value="1"/>
</dbReference>
<protein>
    <submittedName>
        <fullName evidence="1">Uncharacterized protein</fullName>
    </submittedName>
</protein>
<gene>
    <name evidence="1" type="ORF">S12H4_12523</name>
</gene>
<dbReference type="AlphaFoldDB" id="X1T144"/>
<dbReference type="InterPro" id="IPR005651">
    <property type="entry name" value="Trm112-like"/>
</dbReference>
<accession>X1T144</accession>
<name>X1T144_9ZZZZ</name>
<dbReference type="EMBL" id="BARW01005995">
    <property type="protein sequence ID" value="GAI85101.1"/>
    <property type="molecule type" value="Genomic_DNA"/>
</dbReference>
<sequence length="135" mass="15936">MEWKEPIEHIIHIKLSEIIKLYDDQEIMTYLKGITNQTEIRTVRSMLRKRIVTIFKRILKVQLTLKRKMQNVFKNGSDSSVSDIGLNWRDIIVCPYCKNKLTEINRSLECRTCNKKYPILEGDIPSFVDEVDSEC</sequence>